<evidence type="ECO:0000256" key="9">
    <source>
        <dbReference type="SAM" id="SignalP"/>
    </source>
</evidence>
<dbReference type="Gene3D" id="1.20.1740.10">
    <property type="entry name" value="Amino acid/polyamine transporter I"/>
    <property type="match status" value="1"/>
</dbReference>
<dbReference type="PRINTS" id="PR01415">
    <property type="entry name" value="ANKYRIN"/>
</dbReference>
<feature type="repeat" description="ANK" evidence="6">
    <location>
        <begin position="1109"/>
        <end position="1141"/>
    </location>
</feature>
<feature type="transmembrane region" description="Helical" evidence="8">
    <location>
        <begin position="359"/>
        <end position="377"/>
    </location>
</feature>
<evidence type="ECO:0000313" key="11">
    <source>
        <dbReference type="Proteomes" id="UP000001056"/>
    </source>
</evidence>
<dbReference type="HOGENOM" id="CLU_234120_0_0_1"/>
<dbReference type="GO" id="GO:0016020">
    <property type="term" value="C:membrane"/>
    <property type="evidence" value="ECO:0007669"/>
    <property type="project" value="UniProtKB-SubCell"/>
</dbReference>
<dbReference type="OrthoDB" id="10054429at2759"/>
<keyword evidence="5 8" id="KW-0472">Membrane</keyword>
<dbReference type="PROSITE" id="PS50297">
    <property type="entry name" value="ANK_REP_REGION"/>
    <property type="match status" value="4"/>
</dbReference>
<dbReference type="VEuPathDB" id="FungiDB:CHGG_00273"/>
<keyword evidence="2" id="KW-0813">Transport</keyword>
<feature type="region of interest" description="Disordered" evidence="7">
    <location>
        <begin position="199"/>
        <end position="238"/>
    </location>
</feature>
<dbReference type="SUPFAM" id="SSF48403">
    <property type="entry name" value="Ankyrin repeat"/>
    <property type="match status" value="1"/>
</dbReference>
<protein>
    <submittedName>
        <fullName evidence="10">Uncharacterized protein</fullName>
    </submittedName>
</protein>
<dbReference type="OMA" id="DIYQFIC"/>
<feature type="transmembrane region" description="Helical" evidence="8">
    <location>
        <begin position="1780"/>
        <end position="1798"/>
    </location>
</feature>
<evidence type="ECO:0000256" key="7">
    <source>
        <dbReference type="SAM" id="MobiDB-lite"/>
    </source>
</evidence>
<feature type="compositionally biased region" description="Basic and acidic residues" evidence="7">
    <location>
        <begin position="1472"/>
        <end position="1481"/>
    </location>
</feature>
<feature type="region of interest" description="Disordered" evidence="7">
    <location>
        <begin position="147"/>
        <end position="180"/>
    </location>
</feature>
<dbReference type="InterPro" id="IPR002110">
    <property type="entry name" value="Ankyrin_rpt"/>
</dbReference>
<evidence type="ECO:0000313" key="10">
    <source>
        <dbReference type="EMBL" id="EAQ92038.1"/>
    </source>
</evidence>
<feature type="repeat" description="ANK" evidence="6">
    <location>
        <begin position="1142"/>
        <end position="1174"/>
    </location>
</feature>
<feature type="transmembrane region" description="Helical" evidence="8">
    <location>
        <begin position="63"/>
        <end position="84"/>
    </location>
</feature>
<feature type="repeat" description="ANK" evidence="6">
    <location>
        <begin position="1175"/>
        <end position="1207"/>
    </location>
</feature>
<feature type="transmembrane region" description="Helical" evidence="8">
    <location>
        <begin position="1868"/>
        <end position="1890"/>
    </location>
</feature>
<dbReference type="EMBL" id="CH408029">
    <property type="protein sequence ID" value="EAQ92038.1"/>
    <property type="molecule type" value="Genomic_DNA"/>
</dbReference>
<name>Q2HHN1_CHAGB</name>
<feature type="transmembrane region" description="Helical" evidence="8">
    <location>
        <begin position="1704"/>
        <end position="1729"/>
    </location>
</feature>
<evidence type="ECO:0000256" key="5">
    <source>
        <dbReference type="ARBA" id="ARBA00023136"/>
    </source>
</evidence>
<feature type="compositionally biased region" description="Acidic residues" evidence="7">
    <location>
        <begin position="1423"/>
        <end position="1468"/>
    </location>
</feature>
<dbReference type="Pfam" id="PF13520">
    <property type="entry name" value="AA_permease_2"/>
    <property type="match status" value="1"/>
</dbReference>
<dbReference type="GO" id="GO:0022857">
    <property type="term" value="F:transmembrane transporter activity"/>
    <property type="evidence" value="ECO:0007669"/>
    <property type="project" value="InterPro"/>
</dbReference>
<dbReference type="eggNOG" id="KOG1289">
    <property type="taxonomic scope" value="Eukaryota"/>
</dbReference>
<feature type="region of interest" description="Disordered" evidence="7">
    <location>
        <begin position="1966"/>
        <end position="1989"/>
    </location>
</feature>
<feature type="chain" id="PRO_5004209322" evidence="9">
    <location>
        <begin position="22"/>
        <end position="1989"/>
    </location>
</feature>
<evidence type="ECO:0000256" key="2">
    <source>
        <dbReference type="ARBA" id="ARBA00022448"/>
    </source>
</evidence>
<keyword evidence="6" id="KW-0040">ANK repeat</keyword>
<dbReference type="RefSeq" id="XP_001219494.1">
    <property type="nucleotide sequence ID" value="XM_001219493.1"/>
</dbReference>
<organism evidence="10 11">
    <name type="scientific">Chaetomium globosum (strain ATCC 6205 / CBS 148.51 / DSM 1962 / NBRC 6347 / NRRL 1970)</name>
    <name type="common">Soil fungus</name>
    <dbReference type="NCBI Taxonomy" id="306901"/>
    <lineage>
        <taxon>Eukaryota</taxon>
        <taxon>Fungi</taxon>
        <taxon>Dikarya</taxon>
        <taxon>Ascomycota</taxon>
        <taxon>Pezizomycotina</taxon>
        <taxon>Sordariomycetes</taxon>
        <taxon>Sordariomycetidae</taxon>
        <taxon>Sordariales</taxon>
        <taxon>Chaetomiaceae</taxon>
        <taxon>Chaetomium</taxon>
    </lineage>
</organism>
<dbReference type="Proteomes" id="UP000001056">
    <property type="component" value="Unassembled WGS sequence"/>
</dbReference>
<feature type="transmembrane region" description="Helical" evidence="8">
    <location>
        <begin position="517"/>
        <end position="537"/>
    </location>
</feature>
<feature type="signal peptide" evidence="9">
    <location>
        <begin position="1"/>
        <end position="21"/>
    </location>
</feature>
<feature type="region of interest" description="Disordered" evidence="7">
    <location>
        <begin position="1422"/>
        <end position="1481"/>
    </location>
</feature>
<feature type="transmembrane region" description="Helical" evidence="8">
    <location>
        <begin position="1749"/>
        <end position="1768"/>
    </location>
</feature>
<feature type="transmembrane region" description="Helical" evidence="8">
    <location>
        <begin position="1919"/>
        <end position="1944"/>
    </location>
</feature>
<evidence type="ECO:0000256" key="1">
    <source>
        <dbReference type="ARBA" id="ARBA00004141"/>
    </source>
</evidence>
<sequence length="1989" mass="218150">MSATGFLQLLCWAWLVVGATGEGFGGDDFANNLFSDLAPVLALFGEKVTMQFMSQSMGWADNIILAMVPLGIMTAVVGAIRVGGPTWLKALIGRAWESRAIVESELMSSTSHEVSELWNGQQIVRIMGEGEIREFIILVGDDSDPTLSDEAGGVLGGEAPTRTPSVHAQAHQGHDAEDDDGYVAEDDEVYNVEDNQEAPAVADNEDSNGAEVHEDQDAETYEGHDAEANEDPYTEDSQGYNVEYDESFVSRHNEEIKAWGLDAAPTLEIMELRDDEKKKHIAEYSRFSPHRKARRRKHRMPTVFGDRKQARATDIEKSMPAGDPDEISKRPVAVVRNTAVHSPNMSLNVGSMATTRETYVVAAFGTLLQACLLVYAGLTATYFRDNTQLQKEPPDGYAFPCMVVGTVMLVLGTAICGHVVESSTSERRYRATGGKEARVVWLQRSGTFNDQAFKSFAIFPTKAQRAIVTSQRSRLERNSASEEPSVGTAVEVTTTVATVLTLCGFVVQFVGLRGMDWTVAIAQLAATLLMAALRSLVRRNLAERPNSEPVPPEHELDWLAMTLAYHSNAPWLHPDKREWDGEGRATHTRPWKDQGRWDYRIIPVQEPKNTAAGGPTSVGKSRAHQAMLIRRDLGALAGWRGPASAEAVGLASAIEIALETLLGRSGQCGDTLIWHLTSSSCGVHEPVVFRATREENSWKTCADDIEAALSLWLYSVYHQEKSKEGEAAHGPRRRLAGTTQSQNKFAQEKESLILLGSFDARILRRDLSLWLPDNSIENIIDVDKCTDEGLGNPIKTHRIVGFAQNTSGHPPTETDEWIYWARQLMYGIAKEATLAVQLPMDLKKLYVHHIFSAFMWAASEKAAERHCALLGALVFGTEVEIRSFLDPETQYRYNHATDQLSNKTLSALAQQLETTGVLGSVDEVYYGILPPLSAWNLLPPVHVILKRGLEAVHHFEQQGDWRRVSLTCVGLLKKTALFHRDNRTDVASEATALVMELLRVLTETTNFRKGQLVNDDTKIHQLVDSITWASAQVAADNDLSIFPRLMGLYKCQGRLWKCDLVGDISDYPTILPGEFGFETFHKAACDDVVPEKLRHGWMVKQAVDRQDFLGWTPMHYAVARGSQGVLGYVMRWGADVNIHDVRRRTPLHYAYCHDDAEVVKKLLRAGADVNAMDAGGMTPLHDAAKHGAAKVAAALIEGGADIGLADYGGRTPLAWAVWSGHADLARNHLWDPSSKIQSDSYGRTPLHMAVTSDESLGKDFGEVFGFLVPTIDMDAEDMRGYTPLHVAAIKGHLSAVQWLSSNGANVHAKEGGWYYVGRGWRRNLVKPGLTPLYLAKLMLKRAKKKQEVEDETNEQVFDQSDYVRWGGGWESDYSASYEGDSDIDEYGNMVKGYKRRYELQPGPDAIKGLEAVIQVLLKFEPGQGEDMDDDQDSTEDQSDIWGSDEERVDEAEGVEEGNGEEGDNEDGDAVGVDDKDGDDGHTMSMSAMGFCHIPLYHQVACQVSFGAGISRRQRRENIQPSVPHSPWHSVIPVPRLHAGCIIESQSYPDSLPRAERHGSYCGAPISSEIRHDVPPGRAGDIALLSPRMQPEEIPVERRPSNRDEGDEDRLAQFGYKQELKRDWGLAHNFGVSFSIISVITGISTLFSYGLNTGGPAVMSIGWIVVSFFTLLVAIAMAEVVSAIPTSGGPYFWSAMLAPPRWSPFAAWLTGWYNLLGQVAVTTGITFGLANLIPTAITLKNPSFTPTPSITIGIYAALLLSHAVVNTFGVRILRHLNNVSIALHSAGITALCIAVLAKAPTHQPASFVFGRFHDGTGAEGAEGWSGRASAVYVAVCGALLSQYTLTGFDASAHLSEETRRASWSAPIGVVSSVGFSALFGFFVLMALLFSVQDFERTLDSVYGQPVLQILVDVAGENGALGLFCLIMVVAVGVLTIFAVGSWVLWAHRWFTGPSAEVAEAMRQGIDITEPGAFEEGEKRESNEPGGKSSD</sequence>
<keyword evidence="3 8" id="KW-0812">Transmembrane</keyword>
<dbReference type="Pfam" id="PF12796">
    <property type="entry name" value="Ank_2"/>
    <property type="match status" value="2"/>
</dbReference>
<evidence type="ECO:0000256" key="6">
    <source>
        <dbReference type="PROSITE-ProRule" id="PRU00023"/>
    </source>
</evidence>
<keyword evidence="4 8" id="KW-1133">Transmembrane helix</keyword>
<dbReference type="GeneID" id="4388289"/>
<dbReference type="eggNOG" id="KOG4177">
    <property type="taxonomic scope" value="Eukaryota"/>
</dbReference>
<dbReference type="PROSITE" id="PS50088">
    <property type="entry name" value="ANK_REPEAT"/>
    <property type="match status" value="4"/>
</dbReference>
<feature type="transmembrane region" description="Helical" evidence="8">
    <location>
        <begin position="1625"/>
        <end position="1648"/>
    </location>
</feature>
<accession>Q2HHN1</accession>
<dbReference type="InParanoid" id="Q2HHN1"/>
<keyword evidence="9" id="KW-0732">Signal</keyword>
<feature type="compositionally biased region" description="Basic and acidic residues" evidence="7">
    <location>
        <begin position="211"/>
        <end position="227"/>
    </location>
</feature>
<evidence type="ECO:0000256" key="4">
    <source>
        <dbReference type="ARBA" id="ARBA00022989"/>
    </source>
</evidence>
<proteinExistence type="predicted"/>
<feature type="repeat" description="ANK" evidence="6">
    <location>
        <begin position="1279"/>
        <end position="1311"/>
    </location>
</feature>
<feature type="transmembrane region" description="Helical" evidence="8">
    <location>
        <begin position="1660"/>
        <end position="1683"/>
    </location>
</feature>
<evidence type="ECO:0000256" key="8">
    <source>
        <dbReference type="SAM" id="Phobius"/>
    </source>
</evidence>
<evidence type="ECO:0000256" key="3">
    <source>
        <dbReference type="ARBA" id="ARBA00022692"/>
    </source>
</evidence>
<dbReference type="SMART" id="SM00248">
    <property type="entry name" value="ANK"/>
    <property type="match status" value="6"/>
</dbReference>
<comment type="subcellular location">
    <subcellularLocation>
        <location evidence="1">Membrane</location>
        <topology evidence="1">Multi-pass membrane protein</topology>
    </subcellularLocation>
</comment>
<dbReference type="PANTHER" id="PTHR45649">
    <property type="entry name" value="AMINO-ACID PERMEASE BAT1"/>
    <property type="match status" value="1"/>
</dbReference>
<feature type="transmembrane region" description="Helical" evidence="8">
    <location>
        <begin position="397"/>
        <end position="420"/>
    </location>
</feature>
<keyword evidence="11" id="KW-1185">Reference proteome</keyword>
<gene>
    <name evidence="10" type="ORF">CHGG_00273</name>
</gene>
<dbReference type="PANTHER" id="PTHR45649:SF26">
    <property type="entry name" value="OS04G0435100 PROTEIN"/>
    <property type="match status" value="1"/>
</dbReference>
<dbReference type="InterPro" id="IPR002293">
    <property type="entry name" value="AA/rel_permease1"/>
</dbReference>
<dbReference type="Pfam" id="PF00023">
    <property type="entry name" value="Ank"/>
    <property type="match status" value="1"/>
</dbReference>
<reference evidence="11" key="1">
    <citation type="journal article" date="2015" name="Genome Announc.">
        <title>Draft genome sequence of the cellulolytic fungus Chaetomium globosum.</title>
        <authorList>
            <person name="Cuomo C.A."/>
            <person name="Untereiner W.A."/>
            <person name="Ma L.-J."/>
            <person name="Grabherr M."/>
            <person name="Birren B.W."/>
        </authorList>
    </citation>
    <scope>NUCLEOTIDE SEQUENCE [LARGE SCALE GENOMIC DNA]</scope>
    <source>
        <strain evidence="11">ATCC 6205 / CBS 148.51 / DSM 1962 / NBRC 6347 / NRRL 1970</strain>
    </source>
</reference>
<dbReference type="InterPro" id="IPR036770">
    <property type="entry name" value="Ankyrin_rpt-contain_sf"/>
</dbReference>
<dbReference type="Gene3D" id="1.25.40.20">
    <property type="entry name" value="Ankyrin repeat-containing domain"/>
    <property type="match status" value="3"/>
</dbReference>